<evidence type="ECO:0000259" key="1">
    <source>
        <dbReference type="Pfam" id="PF07944"/>
    </source>
</evidence>
<dbReference type="Pfam" id="PF07944">
    <property type="entry name" value="Beta-AFase-like_GH127_cat"/>
    <property type="match status" value="1"/>
</dbReference>
<evidence type="ECO:0000259" key="3">
    <source>
        <dbReference type="Pfam" id="PF20737"/>
    </source>
</evidence>
<dbReference type="Pfam" id="PF20737">
    <property type="entry name" value="Glyco_hydro127C"/>
    <property type="match status" value="1"/>
</dbReference>
<dbReference type="AlphaFoldDB" id="A0A7V7QNQ2"/>
<dbReference type="RefSeq" id="WP_151141453.1">
    <property type="nucleotide sequence ID" value="NZ_WAGX01000003.1"/>
</dbReference>
<dbReference type="InterPro" id="IPR008928">
    <property type="entry name" value="6-hairpin_glycosidase_sf"/>
</dbReference>
<dbReference type="GO" id="GO:0005975">
    <property type="term" value="P:carbohydrate metabolic process"/>
    <property type="evidence" value="ECO:0007669"/>
    <property type="project" value="InterPro"/>
</dbReference>
<evidence type="ECO:0000313" key="4">
    <source>
        <dbReference type="EMBL" id="KAB1440690.1"/>
    </source>
</evidence>
<keyword evidence="5" id="KW-1185">Reference proteome</keyword>
<dbReference type="Gene3D" id="1.50.10.10">
    <property type="match status" value="1"/>
</dbReference>
<proteinExistence type="predicted"/>
<dbReference type="InterPro" id="IPR049049">
    <property type="entry name" value="Beta-AFase-like_GH127_C"/>
</dbReference>
<organism evidence="4 5">
    <name type="scientific">Candidatus Galacturonatibacter soehngenii</name>
    <dbReference type="NCBI Taxonomy" id="2307010"/>
    <lineage>
        <taxon>Bacteria</taxon>
        <taxon>Bacillati</taxon>
        <taxon>Bacillota</taxon>
        <taxon>Clostridia</taxon>
        <taxon>Lachnospirales</taxon>
        <taxon>Lachnospiraceae</taxon>
        <taxon>Candidatus Galacturonatibacter</taxon>
    </lineage>
</organism>
<dbReference type="InterPro" id="IPR012878">
    <property type="entry name" value="Beta-AFase-like_GH127_cat"/>
</dbReference>
<dbReference type="InterPro" id="IPR049046">
    <property type="entry name" value="Beta-AFase-like_GH127_middle"/>
</dbReference>
<protein>
    <recommendedName>
        <fullName evidence="6">Glycoside hydrolase family 127 protein</fullName>
    </recommendedName>
</protein>
<dbReference type="PANTHER" id="PTHR43465:SF1">
    <property type="entry name" value="NON-REDUCING END BETA-L-ARABINOFURANOSIDASE"/>
    <property type="match status" value="1"/>
</dbReference>
<dbReference type="InterPro" id="IPR012341">
    <property type="entry name" value="6hp_glycosidase-like_sf"/>
</dbReference>
<feature type="domain" description="Non-reducing end beta-L-arabinofuranosidase-like GH127 catalytic" evidence="1">
    <location>
        <begin position="21"/>
        <end position="420"/>
    </location>
</feature>
<dbReference type="PANTHER" id="PTHR43465">
    <property type="entry name" value="DUF1680 DOMAIN PROTEIN (AFU_ORTHOLOGUE AFUA_1G08910)"/>
    <property type="match status" value="1"/>
</dbReference>
<name>A0A7V7QNQ2_9FIRM</name>
<dbReference type="Pfam" id="PF20736">
    <property type="entry name" value="Glyco_hydro127M"/>
    <property type="match status" value="1"/>
</dbReference>
<feature type="domain" description="Non-reducing end beta-L-arabinofuranosidase-like GH127 C-terminal" evidence="3">
    <location>
        <begin position="533"/>
        <end position="648"/>
    </location>
</feature>
<evidence type="ECO:0000313" key="5">
    <source>
        <dbReference type="Proteomes" id="UP000461768"/>
    </source>
</evidence>
<dbReference type="SUPFAM" id="SSF48208">
    <property type="entry name" value="Six-hairpin glycosidases"/>
    <property type="match status" value="1"/>
</dbReference>
<evidence type="ECO:0008006" key="6">
    <source>
        <dbReference type="Google" id="ProtNLM"/>
    </source>
</evidence>
<sequence length="655" mass="75423">MITDTRRSKYAKVKALPSEAIEWTNGLWADTMEVCRESMVPQLKRMFDAKEISHVVENFRICAGEAQGEHDGTVFGDGDFYKWLEAYLYVSIEKYGKLPKEFDEYIDLISRAQQPDGYLSTKQIIGEMNANGIQRMGDVNDFEVYNFGHLFTCASLHYRMTGNDSLLKVAKKAADYLNNLYEEAVKSGEVQTAVCPSHYMGLIELYRTTGEEKYLDLAKLSIALRDSVKNGTDDNQDRIKLKQHDKIIGHAVRANYLYSGVADLCAEIEDEEYVKMLHLVWDSLMNHKIYLTGGCGALYNGVSPYGNFFIDQKTHQAYGYEYQLPNITAYNETCANIGLVMWAYRMFTIEPKAKYFDVIERTMLNVNLAAVSLDGKRYFYENMLRRTKKLEYEMVWSLERTEYITSYCCPPNLARILAQSKEYAYTISKDCIYMGMYGANKANMQLENGADFVLIQETDYPYDGHIHLRMEQVKQDARTTFKIRVPSWVEEGSITVGTSDQKKVTSEDANHYISITLDTLKEGTIDIYFEMPVRFTISHPMVEENTNQVAIEKGPLVYCIESMDTQLDTLDDLIIQPGADFKQVPLTIDNRVTIALETQMYQLNRKGYDRNQLYQTLKETTVKMVDVRLIPYFAWDNRGFGEMKIWIPLAYKIEG</sequence>
<accession>A0A7V7QNQ2</accession>
<evidence type="ECO:0000259" key="2">
    <source>
        <dbReference type="Pfam" id="PF20736"/>
    </source>
</evidence>
<gene>
    <name evidence="4" type="ORF">F7O84_02370</name>
</gene>
<reference evidence="4 5" key="2">
    <citation type="submission" date="2020-02" db="EMBL/GenBank/DDBJ databases">
        <title>Candidatus Galacturonibacter soehngenii shows hetero-acetogenic catabolism of galacturonic acid but lacks a canonical carbon monoxide dehydrogenase/acetyl-CoA synthase complex.</title>
        <authorList>
            <person name="Diender M."/>
            <person name="Stouten G.R."/>
            <person name="Petersen J.F."/>
            <person name="Nielsen P.H."/>
            <person name="Dueholm M.S."/>
            <person name="Pronk J.T."/>
            <person name="Van Loosdrecht M.C.M."/>
        </authorList>
    </citation>
    <scope>NUCLEOTIDE SEQUENCE [LARGE SCALE GENOMIC DNA]</scope>
    <source>
        <strain evidence="4">GalUA</strain>
    </source>
</reference>
<feature type="domain" description="Non-reducing end beta-L-arabinofuranosidase-like GH127 middle" evidence="2">
    <location>
        <begin position="432"/>
        <end position="531"/>
    </location>
</feature>
<reference evidence="4 5" key="1">
    <citation type="submission" date="2019-09" db="EMBL/GenBank/DDBJ databases">
        <authorList>
            <person name="Valk L.C."/>
        </authorList>
    </citation>
    <scope>NUCLEOTIDE SEQUENCE [LARGE SCALE GENOMIC DNA]</scope>
    <source>
        <strain evidence="4">GalUA</strain>
    </source>
</reference>
<comment type="caution">
    <text evidence="4">The sequence shown here is derived from an EMBL/GenBank/DDBJ whole genome shotgun (WGS) entry which is preliminary data.</text>
</comment>
<dbReference type="InterPro" id="IPR049174">
    <property type="entry name" value="Beta-AFase-like"/>
</dbReference>
<dbReference type="OrthoDB" id="9757939at2"/>
<dbReference type="EMBL" id="WAGX01000003">
    <property type="protein sequence ID" value="KAB1440690.1"/>
    <property type="molecule type" value="Genomic_DNA"/>
</dbReference>
<dbReference type="Proteomes" id="UP000461768">
    <property type="component" value="Unassembled WGS sequence"/>
</dbReference>